<feature type="transmembrane region" description="Helical" evidence="1">
    <location>
        <begin position="166"/>
        <end position="189"/>
    </location>
</feature>
<dbReference type="Proteomes" id="UP000250043">
    <property type="component" value="Unassembled WGS sequence"/>
</dbReference>
<accession>A0A8E2DKJ1</accession>
<feature type="transmembrane region" description="Helical" evidence="1">
    <location>
        <begin position="91"/>
        <end position="114"/>
    </location>
</feature>
<evidence type="ECO:0000313" key="4">
    <source>
        <dbReference type="Proteomes" id="UP000250043"/>
    </source>
</evidence>
<feature type="transmembrane region" description="Helical" evidence="1">
    <location>
        <begin position="55"/>
        <end position="79"/>
    </location>
</feature>
<evidence type="ECO:0000256" key="1">
    <source>
        <dbReference type="SAM" id="Phobius"/>
    </source>
</evidence>
<keyword evidence="1" id="KW-0812">Transmembrane</keyword>
<feature type="transmembrane region" description="Helical" evidence="1">
    <location>
        <begin position="201"/>
        <end position="228"/>
    </location>
</feature>
<keyword evidence="1" id="KW-1133">Transmembrane helix</keyword>
<feature type="transmembrane region" description="Helical" evidence="1">
    <location>
        <begin position="20"/>
        <end position="43"/>
    </location>
</feature>
<proteinExistence type="predicted"/>
<dbReference type="AlphaFoldDB" id="A0A8E2DKJ1"/>
<evidence type="ECO:0000259" key="2">
    <source>
        <dbReference type="Pfam" id="PF20152"/>
    </source>
</evidence>
<dbReference type="InterPro" id="IPR045339">
    <property type="entry name" value="DUF6534"/>
</dbReference>
<gene>
    <name evidence="3" type="ORF">OBBRIDRAFT_794804</name>
</gene>
<keyword evidence="4" id="KW-1185">Reference proteome</keyword>
<evidence type="ECO:0000313" key="3">
    <source>
        <dbReference type="EMBL" id="OCH88914.1"/>
    </source>
</evidence>
<protein>
    <recommendedName>
        <fullName evidence="2">DUF6534 domain-containing protein</fullName>
    </recommendedName>
</protein>
<sequence length="314" mass="34963">MSTAIPEGFIDTVIEPDGGALLLSAVFGALFYGVTLVQSYLYYDRYWDDRLILKTFVAILIAFDTVQLGFLIYSAWWYLVTNYGNLPSTELVPPGIAVDVAITICMGFLVQSFFAIRVWRTSDGNTVVPIIIMILSSAQFTLGMYYTVMIQRSHYESTLAEVSWTAASGLACSMAADFLITVSLCYYLRKIRSGMLKTDRLISVIVMYTVNTGLLTSAVATCAIILTTVYSKQLWLSIPFSLVSKCYVNSVLATLNAREKLRSMHSGLVLSPTMLERSDLTGLREQHIVSEVRLMPMENMYSRKAGENDIVPDV</sequence>
<reference evidence="3 4" key="1">
    <citation type="submission" date="2016-07" db="EMBL/GenBank/DDBJ databases">
        <title>Draft genome of the white-rot fungus Obba rivulosa 3A-2.</title>
        <authorList>
            <consortium name="DOE Joint Genome Institute"/>
            <person name="Miettinen O."/>
            <person name="Riley R."/>
            <person name="Acob R."/>
            <person name="Barry K."/>
            <person name="Cullen D."/>
            <person name="De Vries R."/>
            <person name="Hainaut M."/>
            <person name="Hatakka A."/>
            <person name="Henrissat B."/>
            <person name="Hilden K."/>
            <person name="Kuo R."/>
            <person name="Labutti K."/>
            <person name="Lipzen A."/>
            <person name="Makela M.R."/>
            <person name="Sandor L."/>
            <person name="Spatafora J.W."/>
            <person name="Grigoriev I.V."/>
            <person name="Hibbett D.S."/>
        </authorList>
    </citation>
    <scope>NUCLEOTIDE SEQUENCE [LARGE SCALE GENOMIC DNA]</scope>
    <source>
        <strain evidence="3 4">3A-2</strain>
    </source>
</reference>
<feature type="domain" description="DUF6534" evidence="2">
    <location>
        <begin position="173"/>
        <end position="259"/>
    </location>
</feature>
<dbReference type="EMBL" id="KV722440">
    <property type="protein sequence ID" value="OCH88914.1"/>
    <property type="molecule type" value="Genomic_DNA"/>
</dbReference>
<dbReference type="Pfam" id="PF20152">
    <property type="entry name" value="DUF6534"/>
    <property type="match status" value="1"/>
</dbReference>
<name>A0A8E2DKJ1_9APHY</name>
<keyword evidence="1" id="KW-0472">Membrane</keyword>
<dbReference type="PANTHER" id="PTHR40465:SF1">
    <property type="entry name" value="DUF6534 DOMAIN-CONTAINING PROTEIN"/>
    <property type="match status" value="1"/>
</dbReference>
<organism evidence="3 4">
    <name type="scientific">Obba rivulosa</name>
    <dbReference type="NCBI Taxonomy" id="1052685"/>
    <lineage>
        <taxon>Eukaryota</taxon>
        <taxon>Fungi</taxon>
        <taxon>Dikarya</taxon>
        <taxon>Basidiomycota</taxon>
        <taxon>Agaricomycotina</taxon>
        <taxon>Agaricomycetes</taxon>
        <taxon>Polyporales</taxon>
        <taxon>Gelatoporiaceae</taxon>
        <taxon>Obba</taxon>
    </lineage>
</organism>
<feature type="transmembrane region" description="Helical" evidence="1">
    <location>
        <begin position="126"/>
        <end position="146"/>
    </location>
</feature>
<feature type="transmembrane region" description="Helical" evidence="1">
    <location>
        <begin position="234"/>
        <end position="255"/>
    </location>
</feature>
<dbReference type="PANTHER" id="PTHR40465">
    <property type="entry name" value="CHROMOSOME 1, WHOLE GENOME SHOTGUN SEQUENCE"/>
    <property type="match status" value="1"/>
</dbReference>
<dbReference type="OrthoDB" id="2535105at2759"/>